<sequence>MEAPFKIFNPSLFTPNLTLTTHKTKTTPHIFPYHCYQRISLRKISSTLTCSSHSPNSQNLNFSNPTNNLNNPFLSLSQGHYIAWNPASQNGNEEEFYGGKNRVVMVVLLGWLGAKTRHLKRYAEWYNSRGVHAVTFVVDAKEILGFDLGRMLEKRTSLFADQLASWVCDEENDGRERCLLFHTFSNTGWLIHGIILARLMESHDVMKNIKGCIVDSGGAEPFNPQVWAAGFAAAILQKHSSSTQGVVKHKSEAKIQQNKPSIIVIVVFSLLEIIFSLILMLPESNRRLKRMFNPLSDHQACPQLYLYSTADKVIPFRFVEAFIEEQKKKGKRVRSLNFGSSPHVDHYRSFPDLYLSQVDEFVIDCFDTSRTQMHVLS</sequence>
<feature type="transmembrane region" description="Helical" evidence="1">
    <location>
        <begin position="262"/>
        <end position="281"/>
    </location>
</feature>
<dbReference type="eggNOG" id="KOG2521">
    <property type="taxonomic scope" value="Eukaryota"/>
</dbReference>
<dbReference type="Pfam" id="PF05705">
    <property type="entry name" value="DUF829"/>
    <property type="match status" value="1"/>
</dbReference>
<dbReference type="PANTHER" id="PTHR12265:SF11">
    <property type="entry name" value="ALPHA_BETA-HYDROLASES SUPERFAMILY PROTEIN"/>
    <property type="match status" value="1"/>
</dbReference>
<keyword evidence="1" id="KW-0812">Transmembrane</keyword>
<dbReference type="PaxDb" id="3827-XP_004512061.1"/>
<dbReference type="InterPro" id="IPR029058">
    <property type="entry name" value="AB_hydrolase_fold"/>
</dbReference>
<keyword evidence="1" id="KW-0472">Membrane</keyword>
<evidence type="ECO:0000313" key="3">
    <source>
        <dbReference type="RefSeq" id="XP_004512061.1"/>
    </source>
</evidence>
<organism evidence="2 3">
    <name type="scientific">Cicer arietinum</name>
    <name type="common">Chickpea</name>
    <name type="synonym">Garbanzo</name>
    <dbReference type="NCBI Taxonomy" id="3827"/>
    <lineage>
        <taxon>Eukaryota</taxon>
        <taxon>Viridiplantae</taxon>
        <taxon>Streptophyta</taxon>
        <taxon>Embryophyta</taxon>
        <taxon>Tracheophyta</taxon>
        <taxon>Spermatophyta</taxon>
        <taxon>Magnoliopsida</taxon>
        <taxon>eudicotyledons</taxon>
        <taxon>Gunneridae</taxon>
        <taxon>Pentapetalae</taxon>
        <taxon>rosids</taxon>
        <taxon>fabids</taxon>
        <taxon>Fabales</taxon>
        <taxon>Fabaceae</taxon>
        <taxon>Papilionoideae</taxon>
        <taxon>50 kb inversion clade</taxon>
        <taxon>NPAAA clade</taxon>
        <taxon>Hologalegina</taxon>
        <taxon>IRL clade</taxon>
        <taxon>Cicereae</taxon>
        <taxon>Cicer</taxon>
    </lineage>
</organism>
<reference evidence="2" key="1">
    <citation type="journal article" date="2013" name="Nat. Biotechnol.">
        <title>Draft genome sequence of chickpea (Cicer arietinum) provides a resource for trait improvement.</title>
        <authorList>
            <person name="Varshney R.K."/>
            <person name="Song C."/>
            <person name="Saxena R.K."/>
            <person name="Azam S."/>
            <person name="Yu S."/>
            <person name="Sharpe A.G."/>
            <person name="Cannon S."/>
            <person name="Baek J."/>
            <person name="Rosen B.D."/>
            <person name="Tar'an B."/>
            <person name="Millan T."/>
            <person name="Zhang X."/>
            <person name="Ramsay L.D."/>
            <person name="Iwata A."/>
            <person name="Wang Y."/>
            <person name="Nelson W."/>
            <person name="Farmer A.D."/>
            <person name="Gaur P.M."/>
            <person name="Soderlund C."/>
            <person name="Penmetsa R.V."/>
            <person name="Xu C."/>
            <person name="Bharti A.K."/>
            <person name="He W."/>
            <person name="Winter P."/>
            <person name="Zhao S."/>
            <person name="Hane J.K."/>
            <person name="Carrasquilla-Garcia N."/>
            <person name="Condie J.A."/>
            <person name="Upadhyaya H.D."/>
            <person name="Luo M.C."/>
            <person name="Thudi M."/>
            <person name="Gowda C.L."/>
            <person name="Singh N.P."/>
            <person name="Lichtenzveig J."/>
            <person name="Gali K.K."/>
            <person name="Rubio J."/>
            <person name="Nadarajan N."/>
            <person name="Dolezel J."/>
            <person name="Bansal K.C."/>
            <person name="Xu X."/>
            <person name="Edwards D."/>
            <person name="Zhang G."/>
            <person name="Kahl G."/>
            <person name="Gil J."/>
            <person name="Singh K.B."/>
            <person name="Datta S.K."/>
            <person name="Jackson S.A."/>
            <person name="Wang J."/>
            <person name="Cook D.R."/>
        </authorList>
    </citation>
    <scope>NUCLEOTIDE SEQUENCE [LARGE SCALE GENOMIC DNA]</scope>
    <source>
        <strain evidence="2">cv. CDC Frontier</strain>
    </source>
</reference>
<dbReference type="OrthoDB" id="77878at2759"/>
<reference evidence="3" key="2">
    <citation type="submission" date="2025-08" db="UniProtKB">
        <authorList>
            <consortium name="RefSeq"/>
        </authorList>
    </citation>
    <scope>IDENTIFICATION</scope>
    <source>
        <tissue evidence="3">Etiolated seedlings</tissue>
    </source>
</reference>
<dbReference type="RefSeq" id="XP_004512061.1">
    <property type="nucleotide sequence ID" value="XM_004512004.3"/>
</dbReference>
<dbReference type="SUPFAM" id="SSF53474">
    <property type="entry name" value="alpha/beta-Hydrolases"/>
    <property type="match status" value="1"/>
</dbReference>
<evidence type="ECO:0000256" key="1">
    <source>
        <dbReference type="SAM" id="Phobius"/>
    </source>
</evidence>
<proteinExistence type="predicted"/>
<dbReference type="Proteomes" id="UP000087171">
    <property type="component" value="Chromosome Ca8"/>
</dbReference>
<dbReference type="PANTHER" id="PTHR12265">
    <property type="entry name" value="TRANSMEMBRANE PROTEIN 53"/>
    <property type="match status" value="1"/>
</dbReference>
<dbReference type="KEGG" id="cam:101507559"/>
<evidence type="ECO:0000313" key="2">
    <source>
        <dbReference type="Proteomes" id="UP000087171"/>
    </source>
</evidence>
<dbReference type="InterPro" id="IPR008547">
    <property type="entry name" value="DUF829_TMEM53"/>
</dbReference>
<dbReference type="AlphaFoldDB" id="A0A1S2YYS9"/>
<gene>
    <name evidence="3" type="primary">LOC101507559</name>
</gene>
<accession>A0A1S2YYS9</accession>
<name>A0A1S2YYS9_CICAR</name>
<keyword evidence="1" id="KW-1133">Transmembrane helix</keyword>
<dbReference type="GeneID" id="101507559"/>
<protein>
    <submittedName>
        <fullName evidence="3">Transmembrane protein 53-like</fullName>
    </submittedName>
</protein>
<keyword evidence="2" id="KW-1185">Reference proteome</keyword>